<dbReference type="AlphaFoldDB" id="A0AAD3DNZ4"/>
<comment type="caution">
    <text evidence="1">The sequence shown here is derived from an EMBL/GenBank/DDBJ whole genome shotgun (WGS) entry which is preliminary data.</text>
</comment>
<proteinExistence type="predicted"/>
<dbReference type="EMBL" id="BMAR01000008">
    <property type="protein sequence ID" value="GFR44604.1"/>
    <property type="molecule type" value="Genomic_DNA"/>
</dbReference>
<evidence type="ECO:0000313" key="1">
    <source>
        <dbReference type="EMBL" id="GFR44604.1"/>
    </source>
</evidence>
<sequence>GYYGGHVTLLCSSYVQGCAEAAEPRLFVFLGRRSLGEMSKLSGILYILVLSCAFAIWPINGTEVCNVCVELYDIQGDLGVGGKQCSALAARLTGFYTDDADMPFGLLTKFECVDQSPVRLLACATAGEADVSLLADYFWQTGTIFDFYIGDRFDFKPIACKDVGRVPDKNITIRSPCVP</sequence>
<gene>
    <name evidence="1" type="ORF">Agub_g5887</name>
</gene>
<organism evidence="1 2">
    <name type="scientific">Astrephomene gubernaculifera</name>
    <dbReference type="NCBI Taxonomy" id="47775"/>
    <lineage>
        <taxon>Eukaryota</taxon>
        <taxon>Viridiplantae</taxon>
        <taxon>Chlorophyta</taxon>
        <taxon>core chlorophytes</taxon>
        <taxon>Chlorophyceae</taxon>
        <taxon>CS clade</taxon>
        <taxon>Chlamydomonadales</taxon>
        <taxon>Astrephomenaceae</taxon>
        <taxon>Astrephomene</taxon>
    </lineage>
</organism>
<dbReference type="Proteomes" id="UP001054857">
    <property type="component" value="Unassembled WGS sequence"/>
</dbReference>
<evidence type="ECO:0000313" key="2">
    <source>
        <dbReference type="Proteomes" id="UP001054857"/>
    </source>
</evidence>
<accession>A0AAD3DNZ4</accession>
<keyword evidence="2" id="KW-1185">Reference proteome</keyword>
<reference evidence="1 2" key="1">
    <citation type="journal article" date="2021" name="Sci. Rep.">
        <title>Genome sequencing of the multicellular alga Astrephomene provides insights into convergent evolution of germ-soma differentiation.</title>
        <authorList>
            <person name="Yamashita S."/>
            <person name="Yamamoto K."/>
            <person name="Matsuzaki R."/>
            <person name="Suzuki S."/>
            <person name="Yamaguchi H."/>
            <person name="Hirooka S."/>
            <person name="Minakuchi Y."/>
            <person name="Miyagishima S."/>
            <person name="Kawachi M."/>
            <person name="Toyoda A."/>
            <person name="Nozaki H."/>
        </authorList>
    </citation>
    <scope>NUCLEOTIDE SEQUENCE [LARGE SCALE GENOMIC DNA]</scope>
    <source>
        <strain evidence="1 2">NIES-4017</strain>
    </source>
</reference>
<feature type="non-terminal residue" evidence="1">
    <location>
        <position position="179"/>
    </location>
</feature>
<name>A0AAD3DNZ4_9CHLO</name>
<feature type="non-terminal residue" evidence="1">
    <location>
        <position position="1"/>
    </location>
</feature>
<protein>
    <submittedName>
        <fullName evidence="1">Uncharacterized protein</fullName>
    </submittedName>
</protein>